<organism evidence="2 3">
    <name type="scientific">Candidatus Nomurabacteria bacterium RIFCSPLOWO2_01_FULL_33_24</name>
    <dbReference type="NCBI Taxonomy" id="1801765"/>
    <lineage>
        <taxon>Bacteria</taxon>
        <taxon>Candidatus Nomuraibacteriota</taxon>
    </lineage>
</organism>
<evidence type="ECO:0000313" key="2">
    <source>
        <dbReference type="EMBL" id="OGI87276.1"/>
    </source>
</evidence>
<dbReference type="InterPro" id="IPR024414">
    <property type="entry name" value="Uncharacterised_PrgI"/>
</dbReference>
<evidence type="ECO:0000256" key="1">
    <source>
        <dbReference type="SAM" id="Phobius"/>
    </source>
</evidence>
<feature type="transmembrane region" description="Helical" evidence="1">
    <location>
        <begin position="43"/>
        <end position="63"/>
    </location>
</feature>
<gene>
    <name evidence="2" type="ORF">A2995_01200</name>
</gene>
<dbReference type="AlphaFoldDB" id="A0A1F6WZE5"/>
<comment type="caution">
    <text evidence="2">The sequence shown here is derived from an EMBL/GenBank/DDBJ whole genome shotgun (WGS) entry which is preliminary data.</text>
</comment>
<reference evidence="2 3" key="1">
    <citation type="journal article" date="2016" name="Nat. Commun.">
        <title>Thousands of microbial genomes shed light on interconnected biogeochemical processes in an aquifer system.</title>
        <authorList>
            <person name="Anantharaman K."/>
            <person name="Brown C.T."/>
            <person name="Hug L.A."/>
            <person name="Sharon I."/>
            <person name="Castelle C.J."/>
            <person name="Probst A.J."/>
            <person name="Thomas B.C."/>
            <person name="Singh A."/>
            <person name="Wilkins M.J."/>
            <person name="Karaoz U."/>
            <person name="Brodie E.L."/>
            <person name="Williams K.H."/>
            <person name="Hubbard S.S."/>
            <person name="Banfield J.F."/>
        </authorList>
    </citation>
    <scope>NUCLEOTIDE SEQUENCE [LARGE SCALE GENOMIC DNA]</scope>
</reference>
<dbReference type="Pfam" id="PF12666">
    <property type="entry name" value="PrgI"/>
    <property type="match status" value="1"/>
</dbReference>
<sequence>MRFRVPQFIDIEDKVFGPFSFKQFVYLAGGGGLSYVIFKILPLFIAIFLILPVIALSLALTFYKVNNKPFIAVLESYFKYLIQGKLYIWRKERKITKKKEVDKISKETSQVPGLSGSKLKEISWSLDVLDINEDNNQ</sequence>
<protein>
    <recommendedName>
        <fullName evidence="4">PrgI family protein</fullName>
    </recommendedName>
</protein>
<keyword evidence="1" id="KW-0812">Transmembrane</keyword>
<accession>A0A1F6WZE5</accession>
<proteinExistence type="predicted"/>
<evidence type="ECO:0008006" key="4">
    <source>
        <dbReference type="Google" id="ProtNLM"/>
    </source>
</evidence>
<dbReference type="Proteomes" id="UP000185809">
    <property type="component" value="Unassembled WGS sequence"/>
</dbReference>
<keyword evidence="1" id="KW-0472">Membrane</keyword>
<evidence type="ECO:0000313" key="3">
    <source>
        <dbReference type="Proteomes" id="UP000185809"/>
    </source>
</evidence>
<name>A0A1F6WZE5_9BACT</name>
<dbReference type="EMBL" id="MFUP01000014">
    <property type="protein sequence ID" value="OGI87276.1"/>
    <property type="molecule type" value="Genomic_DNA"/>
</dbReference>
<keyword evidence="1" id="KW-1133">Transmembrane helix</keyword>